<comment type="caution">
    <text evidence="1">The sequence shown here is derived from an EMBL/GenBank/DDBJ whole genome shotgun (WGS) entry which is preliminary data.</text>
</comment>
<dbReference type="AlphaFoldDB" id="A0AAD7IJ14"/>
<dbReference type="Proteomes" id="UP001215280">
    <property type="component" value="Unassembled WGS sequence"/>
</dbReference>
<dbReference type="EMBL" id="JARJLG010000108">
    <property type="protein sequence ID" value="KAJ7744245.1"/>
    <property type="molecule type" value="Genomic_DNA"/>
</dbReference>
<gene>
    <name evidence="1" type="ORF">DFH07DRAFT_943051</name>
</gene>
<evidence type="ECO:0000313" key="2">
    <source>
        <dbReference type="Proteomes" id="UP001215280"/>
    </source>
</evidence>
<protein>
    <submittedName>
        <fullName evidence="1">Uncharacterized protein</fullName>
    </submittedName>
</protein>
<name>A0AAD7IJ14_9AGAR</name>
<evidence type="ECO:0000313" key="1">
    <source>
        <dbReference type="EMBL" id="KAJ7744245.1"/>
    </source>
</evidence>
<proteinExistence type="predicted"/>
<keyword evidence="2" id="KW-1185">Reference proteome</keyword>
<accession>A0AAD7IJ14</accession>
<reference evidence="1" key="1">
    <citation type="submission" date="2023-03" db="EMBL/GenBank/DDBJ databases">
        <title>Massive genome expansion in bonnet fungi (Mycena s.s.) driven by repeated elements and novel gene families across ecological guilds.</title>
        <authorList>
            <consortium name="Lawrence Berkeley National Laboratory"/>
            <person name="Harder C.B."/>
            <person name="Miyauchi S."/>
            <person name="Viragh M."/>
            <person name="Kuo A."/>
            <person name="Thoen E."/>
            <person name="Andreopoulos B."/>
            <person name="Lu D."/>
            <person name="Skrede I."/>
            <person name="Drula E."/>
            <person name="Henrissat B."/>
            <person name="Morin E."/>
            <person name="Kohler A."/>
            <person name="Barry K."/>
            <person name="LaButti K."/>
            <person name="Morin E."/>
            <person name="Salamov A."/>
            <person name="Lipzen A."/>
            <person name="Mereny Z."/>
            <person name="Hegedus B."/>
            <person name="Baldrian P."/>
            <person name="Stursova M."/>
            <person name="Weitz H."/>
            <person name="Taylor A."/>
            <person name="Grigoriev I.V."/>
            <person name="Nagy L.G."/>
            <person name="Martin F."/>
            <person name="Kauserud H."/>
        </authorList>
    </citation>
    <scope>NUCLEOTIDE SEQUENCE</scope>
    <source>
        <strain evidence="1">CBHHK188m</strain>
    </source>
</reference>
<organism evidence="1 2">
    <name type="scientific">Mycena maculata</name>
    <dbReference type="NCBI Taxonomy" id="230809"/>
    <lineage>
        <taxon>Eukaryota</taxon>
        <taxon>Fungi</taxon>
        <taxon>Dikarya</taxon>
        <taxon>Basidiomycota</taxon>
        <taxon>Agaricomycotina</taxon>
        <taxon>Agaricomycetes</taxon>
        <taxon>Agaricomycetidae</taxon>
        <taxon>Agaricales</taxon>
        <taxon>Marasmiineae</taxon>
        <taxon>Mycenaceae</taxon>
        <taxon>Mycena</taxon>
    </lineage>
</organism>
<sequence>MARFGDPVKERLGLRVEMAKFGSVPFSPNAKPEPGLWFSNLLNPEPELGIQFQGVRFRSQSCSTLCFGTPFTCQTHTKWVEKFKDNSYYLPHIVKHMLSIVCVQWGGISVGSNEIMVNNRFRPRLSPVRQAVDRHQNGRLDPKLGGRIQKIPCFYKHDYEIEQRQSRQKERLGQAETIWLGGKNDYAKTADKNVMHGQNPKIRLSKTQ</sequence>